<dbReference type="PANTHER" id="PTHR12558">
    <property type="entry name" value="CELL DIVISION CYCLE 16,23,27"/>
    <property type="match status" value="1"/>
</dbReference>
<evidence type="ECO:0000256" key="1">
    <source>
        <dbReference type="PROSITE-ProRule" id="PRU00339"/>
    </source>
</evidence>
<evidence type="ECO:0000259" key="2">
    <source>
        <dbReference type="Pfam" id="PF13676"/>
    </source>
</evidence>
<feature type="repeat" description="TPR" evidence="1">
    <location>
        <begin position="402"/>
        <end position="435"/>
    </location>
</feature>
<dbReference type="Pfam" id="PF13676">
    <property type="entry name" value="TIR_2"/>
    <property type="match status" value="1"/>
</dbReference>
<feature type="domain" description="TIR" evidence="2">
    <location>
        <begin position="4"/>
        <end position="108"/>
    </location>
</feature>
<keyword evidence="1" id="KW-0802">TPR repeat</keyword>
<dbReference type="InterPro" id="IPR019734">
    <property type="entry name" value="TPR_rpt"/>
</dbReference>
<proteinExistence type="predicted"/>
<dbReference type="Gene3D" id="1.25.40.10">
    <property type="entry name" value="Tetratricopeptide repeat domain"/>
    <property type="match status" value="2"/>
</dbReference>
<evidence type="ECO:0000313" key="3">
    <source>
        <dbReference type="EMBL" id="MCM8556671.1"/>
    </source>
</evidence>
<keyword evidence="4" id="KW-1185">Reference proteome</keyword>
<evidence type="ECO:0000313" key="4">
    <source>
        <dbReference type="Proteomes" id="UP001155128"/>
    </source>
</evidence>
<dbReference type="SUPFAM" id="SSF48452">
    <property type="entry name" value="TPR-like"/>
    <property type="match status" value="2"/>
</dbReference>
<reference evidence="3" key="1">
    <citation type="submission" date="2022-06" db="EMBL/GenBank/DDBJ databases">
        <title>Sphingomicrobium sedimins sp. nov., a marine bacterium isolated from tidal flat.</title>
        <authorList>
            <person name="Kim C.-H."/>
            <person name="Yoo Y."/>
            <person name="Kim J.-J."/>
        </authorList>
    </citation>
    <scope>NUCLEOTIDE SEQUENCE</scope>
    <source>
        <strain evidence="3">GRR-S6-50</strain>
    </source>
</reference>
<dbReference type="InterPro" id="IPR000157">
    <property type="entry name" value="TIR_dom"/>
</dbReference>
<dbReference type="Proteomes" id="UP001155128">
    <property type="component" value="Unassembled WGS sequence"/>
</dbReference>
<dbReference type="PROSITE" id="PS50005">
    <property type="entry name" value="TPR"/>
    <property type="match status" value="1"/>
</dbReference>
<dbReference type="InterPro" id="IPR011990">
    <property type="entry name" value="TPR-like_helical_dom_sf"/>
</dbReference>
<dbReference type="NCBIfam" id="NF047558">
    <property type="entry name" value="TPR_END_plus"/>
    <property type="match status" value="1"/>
</dbReference>
<dbReference type="SUPFAM" id="SSF52200">
    <property type="entry name" value="Toll/Interleukin receptor TIR domain"/>
    <property type="match status" value="1"/>
</dbReference>
<organism evidence="3 4">
    <name type="scientific">Sphingomicrobium sediminis</name>
    <dbReference type="NCBI Taxonomy" id="2950949"/>
    <lineage>
        <taxon>Bacteria</taxon>
        <taxon>Pseudomonadati</taxon>
        <taxon>Pseudomonadota</taxon>
        <taxon>Alphaproteobacteria</taxon>
        <taxon>Sphingomonadales</taxon>
        <taxon>Sphingomonadaceae</taxon>
        <taxon>Sphingomicrobium</taxon>
    </lineage>
</organism>
<gene>
    <name evidence="3" type="ORF">NDO55_02395</name>
</gene>
<comment type="caution">
    <text evidence="3">The sequence shown here is derived from an EMBL/GenBank/DDBJ whole genome shotgun (WGS) entry which is preliminary data.</text>
</comment>
<dbReference type="SMART" id="SM00028">
    <property type="entry name" value="TPR"/>
    <property type="match status" value="2"/>
</dbReference>
<dbReference type="InterPro" id="IPR035897">
    <property type="entry name" value="Toll_tir_struct_dom_sf"/>
</dbReference>
<sequence>MSQVFISYARSTEAIAKAVGDRLREAGYKVWRDDELPAHRSYSDVIEERLREAKAVVVLWSAEAIRSQWVRAEADVAREAGTLVQMSVDGVTPPIPFNQIQCADVNGWSGDTNHPGWGKVADSVASLVGAQQNVDEAPREASAPSGLTICVLPFVNMSGDGDQEYFSDGITEDVITDLSKVSALEVVARNTAFAYKGQVVDIKKVARELGLSHVIEGSVRKAGGRVRITAQLIDGGNGKHLWADRYDRELDDIFAIQDEISKAIVAALKVTLLPKEKKAIEHRGTTNSDAYNLYLMARQNWINANGLDQRPVEIAERICGQAVAIDPEYARAWGLMALARARLRVTYDKDYDVEQAAEKALTIDPENVEALCARAMMLGARGQHAEAWPFLNRALENDPESFEVHKEVARAAFQEGNIDKAIEHFEKTMRLLSTDYHGAGMLMTCYKAKKDPDNAKRVAQIVVDRCEKIFAKDPVNGPAFGMGVGALSVMGDLDRAQEWLDRALLVDPDNLHMRYNLACTLACEMEDKDKAIEVLEPFFAKIGYEMLHHSEADPDMDPIRDDPRYQEMYKAALKRTDASRAAS</sequence>
<dbReference type="RefSeq" id="WP_252112079.1">
    <property type="nucleotide sequence ID" value="NZ_JAMSHT010000001.1"/>
</dbReference>
<protein>
    <submittedName>
        <fullName evidence="3">TIR domain-containing protein</fullName>
    </submittedName>
</protein>
<dbReference type="GO" id="GO:0007165">
    <property type="term" value="P:signal transduction"/>
    <property type="evidence" value="ECO:0007669"/>
    <property type="project" value="InterPro"/>
</dbReference>
<accession>A0A9X2EFY0</accession>
<dbReference type="AlphaFoldDB" id="A0A9X2EFY0"/>
<dbReference type="Gene3D" id="3.40.50.10070">
    <property type="entry name" value="TolB, N-terminal domain"/>
    <property type="match status" value="1"/>
</dbReference>
<dbReference type="EMBL" id="JAMSHT010000001">
    <property type="protein sequence ID" value="MCM8556671.1"/>
    <property type="molecule type" value="Genomic_DNA"/>
</dbReference>
<dbReference type="PANTHER" id="PTHR12558:SF33">
    <property type="entry name" value="BLL7664 PROTEIN"/>
    <property type="match status" value="1"/>
</dbReference>
<dbReference type="Gene3D" id="3.40.50.10140">
    <property type="entry name" value="Toll/interleukin-1 receptor homology (TIR) domain"/>
    <property type="match status" value="1"/>
</dbReference>
<name>A0A9X2EFY0_9SPHN</name>